<dbReference type="Proteomes" id="UP000199600">
    <property type="component" value="Unassembled WGS sequence"/>
</dbReference>
<evidence type="ECO:0000313" key="3">
    <source>
        <dbReference type="Proteomes" id="UP000199600"/>
    </source>
</evidence>
<sequence>MRVAFPLIGGEDWTGGRNYLFNLVRALALRCSGAVTPVLFVGSDVSADETAPFAGLPGVELVSAPEFDRQRRLRSLALALVSGADGPIRRLFVLHRIEVVFEVAQFFGARLGIPAIAWLPDFQHRHLPHLFSRVARLKRELGFRAQIAAGRAVMLSSNDACRDCEHFYPATRQRTHAVHFAVPPPSPMGPEEAREVADSYGLPRDFFYLPNQFWVHKNHLLVVDALALLREQGRRVVVAASGNTRDPRAPDHYLRLGERVRALALEEDFRLLGLIPYAHLRALMQASAALLNPSLFEGWSTTVEEARSQGVPLILSDLSVHQEQAMGEAAIFARSSASALAEALASFRPLSAEERELRRQAAAADADRRVQAFAEEFVAVARACCAAGGA</sequence>
<name>A0A1A8XXF4_9RHOO</name>
<keyword evidence="3" id="KW-1185">Reference proteome</keyword>
<evidence type="ECO:0000259" key="1">
    <source>
        <dbReference type="Pfam" id="PF00534"/>
    </source>
</evidence>
<accession>A0A1A8XXF4</accession>
<dbReference type="Gene3D" id="3.40.50.2000">
    <property type="entry name" value="Glycogen Phosphorylase B"/>
    <property type="match status" value="1"/>
</dbReference>
<dbReference type="RefSeq" id="WP_186411545.1">
    <property type="nucleotide sequence ID" value="NZ_FLQY01000246.1"/>
</dbReference>
<evidence type="ECO:0000313" key="2">
    <source>
        <dbReference type="EMBL" id="SBT09327.1"/>
    </source>
</evidence>
<proteinExistence type="predicted"/>
<dbReference type="EMBL" id="FLQY01000246">
    <property type="protein sequence ID" value="SBT09327.1"/>
    <property type="molecule type" value="Genomic_DNA"/>
</dbReference>
<reference evidence="2 3" key="1">
    <citation type="submission" date="2016-06" db="EMBL/GenBank/DDBJ databases">
        <authorList>
            <person name="Kjaerup R.B."/>
            <person name="Dalgaard T.S."/>
            <person name="Juul-Madsen H.R."/>
        </authorList>
    </citation>
    <scope>NUCLEOTIDE SEQUENCE [LARGE SCALE GENOMIC DNA]</scope>
    <source>
        <strain evidence="2">2</strain>
    </source>
</reference>
<dbReference type="GO" id="GO:0016757">
    <property type="term" value="F:glycosyltransferase activity"/>
    <property type="evidence" value="ECO:0007669"/>
    <property type="project" value="InterPro"/>
</dbReference>
<keyword evidence="2" id="KW-0808">Transferase</keyword>
<dbReference type="Pfam" id="PF00534">
    <property type="entry name" value="Glycos_transf_1"/>
    <property type="match status" value="1"/>
</dbReference>
<dbReference type="PANTHER" id="PTHR46401:SF8">
    <property type="entry name" value="BLL6006 PROTEIN"/>
    <property type="match status" value="1"/>
</dbReference>
<organism evidence="2 3">
    <name type="scientific">Candidatus Propionivibrio aalborgensis</name>
    <dbReference type="NCBI Taxonomy" id="1860101"/>
    <lineage>
        <taxon>Bacteria</taxon>
        <taxon>Pseudomonadati</taxon>
        <taxon>Pseudomonadota</taxon>
        <taxon>Betaproteobacteria</taxon>
        <taxon>Rhodocyclales</taxon>
        <taxon>Rhodocyclaceae</taxon>
        <taxon>Propionivibrio</taxon>
    </lineage>
</organism>
<protein>
    <submittedName>
        <fullName evidence="2">Glycosyltransferase</fullName>
    </submittedName>
</protein>
<dbReference type="SUPFAM" id="SSF53756">
    <property type="entry name" value="UDP-Glycosyltransferase/glycogen phosphorylase"/>
    <property type="match status" value="1"/>
</dbReference>
<feature type="domain" description="Glycosyl transferase family 1" evidence="1">
    <location>
        <begin position="213"/>
        <end position="355"/>
    </location>
</feature>
<dbReference type="InterPro" id="IPR001296">
    <property type="entry name" value="Glyco_trans_1"/>
</dbReference>
<gene>
    <name evidence="2" type="ORF">PROAA_320017</name>
</gene>
<dbReference type="AlphaFoldDB" id="A0A1A8XXF4"/>
<dbReference type="PANTHER" id="PTHR46401">
    <property type="entry name" value="GLYCOSYLTRANSFERASE WBBK-RELATED"/>
    <property type="match status" value="1"/>
</dbReference>